<gene>
    <name evidence="1" type="ORF">BLX24_13060</name>
</gene>
<sequence length="144" mass="15043">MSKEIKLTIVLENPVDGLWYGLQKGKGSGYGIVQIQPGNGQALTFAFAVQVKQANGPGISLGGPFVQGPVGGRFVYISIGSSAGQVGSLWSGRLKVPLFEADFRDALTDDSSCSWSCTVPGSTANGKPVFATVKPFGGWFRSGL</sequence>
<keyword evidence="2" id="KW-1185">Reference proteome</keyword>
<evidence type="ECO:0000313" key="1">
    <source>
        <dbReference type="EMBL" id="OIN58499.1"/>
    </source>
</evidence>
<dbReference type="InterPro" id="IPR046032">
    <property type="entry name" value="DUF5990"/>
</dbReference>
<protein>
    <submittedName>
        <fullName evidence="1">Uncharacterized protein</fullName>
    </submittedName>
</protein>
<evidence type="ECO:0000313" key="2">
    <source>
        <dbReference type="Proteomes" id="UP000181790"/>
    </source>
</evidence>
<dbReference type="RefSeq" id="WP_071503608.1">
    <property type="nucleotide sequence ID" value="NZ_MORL01000006.1"/>
</dbReference>
<dbReference type="AlphaFoldDB" id="A0A1S2VID5"/>
<accession>A0A1S2VID5</accession>
<dbReference type="Proteomes" id="UP000181790">
    <property type="component" value="Unassembled WGS sequence"/>
</dbReference>
<name>A0A1S2VID5_9BACT</name>
<dbReference type="Pfam" id="PF19452">
    <property type="entry name" value="DUF5990"/>
    <property type="match status" value="1"/>
</dbReference>
<organism evidence="1 2">
    <name type="scientific">Arsenicibacter rosenii</name>
    <dbReference type="NCBI Taxonomy" id="1750698"/>
    <lineage>
        <taxon>Bacteria</taxon>
        <taxon>Pseudomonadati</taxon>
        <taxon>Bacteroidota</taxon>
        <taxon>Cytophagia</taxon>
        <taxon>Cytophagales</taxon>
        <taxon>Spirosomataceae</taxon>
        <taxon>Arsenicibacter</taxon>
    </lineage>
</organism>
<comment type="caution">
    <text evidence="1">The sequence shown here is derived from an EMBL/GenBank/DDBJ whole genome shotgun (WGS) entry which is preliminary data.</text>
</comment>
<proteinExistence type="predicted"/>
<dbReference type="OrthoDB" id="8796340at2"/>
<dbReference type="EMBL" id="MORL01000006">
    <property type="protein sequence ID" value="OIN58499.1"/>
    <property type="molecule type" value="Genomic_DNA"/>
</dbReference>
<reference evidence="1 2" key="1">
    <citation type="submission" date="2016-10" db="EMBL/GenBank/DDBJ databases">
        <title>Arsenicibacter rosenii gen. nov., sp. nov., an efficient arsenic-methylating bacterium isolated from an arsenic-contaminated paddy soil.</title>
        <authorList>
            <person name="Huang K."/>
        </authorList>
    </citation>
    <scope>NUCLEOTIDE SEQUENCE [LARGE SCALE GENOMIC DNA]</scope>
    <source>
        <strain evidence="1 2">SM-1</strain>
    </source>
</reference>